<dbReference type="InterPro" id="IPR008906">
    <property type="entry name" value="HATC_C_dom"/>
</dbReference>
<evidence type="ECO:0000313" key="7">
    <source>
        <dbReference type="EMBL" id="KIL63966.1"/>
    </source>
</evidence>
<evidence type="ECO:0000313" key="8">
    <source>
        <dbReference type="Proteomes" id="UP000054549"/>
    </source>
</evidence>
<evidence type="ECO:0000256" key="2">
    <source>
        <dbReference type="ARBA" id="ARBA00022723"/>
    </source>
</evidence>
<evidence type="ECO:0000256" key="3">
    <source>
        <dbReference type="ARBA" id="ARBA00022771"/>
    </source>
</evidence>
<dbReference type="EMBL" id="KN818254">
    <property type="protein sequence ID" value="KIL63966.1"/>
    <property type="molecule type" value="Genomic_DNA"/>
</dbReference>
<dbReference type="GO" id="GO:0008270">
    <property type="term" value="F:zinc ion binding"/>
    <property type="evidence" value="ECO:0007669"/>
    <property type="project" value="UniProtKB-KW"/>
</dbReference>
<organism evidence="7 8">
    <name type="scientific">Amanita muscaria (strain Koide BX008)</name>
    <dbReference type="NCBI Taxonomy" id="946122"/>
    <lineage>
        <taxon>Eukaryota</taxon>
        <taxon>Fungi</taxon>
        <taxon>Dikarya</taxon>
        <taxon>Basidiomycota</taxon>
        <taxon>Agaricomycotina</taxon>
        <taxon>Agaricomycetes</taxon>
        <taxon>Agaricomycetidae</taxon>
        <taxon>Agaricales</taxon>
        <taxon>Pluteineae</taxon>
        <taxon>Amanitaceae</taxon>
        <taxon>Amanita</taxon>
    </lineage>
</organism>
<keyword evidence="5" id="KW-0539">Nucleus</keyword>
<dbReference type="PANTHER" id="PTHR46481">
    <property type="entry name" value="ZINC FINGER BED DOMAIN-CONTAINING PROTEIN 4"/>
    <property type="match status" value="1"/>
</dbReference>
<dbReference type="STRING" id="946122.A0A0C2X402"/>
<keyword evidence="4" id="KW-0862">Zinc</keyword>
<name>A0A0C2X402_AMAMK</name>
<evidence type="ECO:0000256" key="1">
    <source>
        <dbReference type="ARBA" id="ARBA00004123"/>
    </source>
</evidence>
<dbReference type="AlphaFoldDB" id="A0A0C2X402"/>
<reference evidence="7 8" key="1">
    <citation type="submission" date="2014-04" db="EMBL/GenBank/DDBJ databases">
        <title>Evolutionary Origins and Diversification of the Mycorrhizal Mutualists.</title>
        <authorList>
            <consortium name="DOE Joint Genome Institute"/>
            <consortium name="Mycorrhizal Genomics Consortium"/>
            <person name="Kohler A."/>
            <person name="Kuo A."/>
            <person name="Nagy L.G."/>
            <person name="Floudas D."/>
            <person name="Copeland A."/>
            <person name="Barry K.W."/>
            <person name="Cichocki N."/>
            <person name="Veneault-Fourrey C."/>
            <person name="LaButti K."/>
            <person name="Lindquist E.A."/>
            <person name="Lipzen A."/>
            <person name="Lundell T."/>
            <person name="Morin E."/>
            <person name="Murat C."/>
            <person name="Riley R."/>
            <person name="Ohm R."/>
            <person name="Sun H."/>
            <person name="Tunlid A."/>
            <person name="Henrissat B."/>
            <person name="Grigoriev I.V."/>
            <person name="Hibbett D.S."/>
            <person name="Martin F."/>
        </authorList>
    </citation>
    <scope>NUCLEOTIDE SEQUENCE [LARGE SCALE GENOMIC DNA]</scope>
    <source>
        <strain evidence="7 8">Koide BX008</strain>
    </source>
</reference>
<dbReference type="InParanoid" id="A0A0C2X402"/>
<evidence type="ECO:0000256" key="4">
    <source>
        <dbReference type="ARBA" id="ARBA00022833"/>
    </source>
</evidence>
<feature type="non-terminal residue" evidence="7">
    <location>
        <position position="1"/>
    </location>
</feature>
<gene>
    <name evidence="7" type="ORF">M378DRAFT_79034</name>
</gene>
<feature type="domain" description="HAT C-terminal dimerisation" evidence="6">
    <location>
        <begin position="20"/>
        <end position="98"/>
    </location>
</feature>
<comment type="subcellular location">
    <subcellularLocation>
        <location evidence="1">Nucleus</location>
    </subcellularLocation>
</comment>
<dbReference type="HOGENOM" id="CLU_009123_13_0_1"/>
<dbReference type="SUPFAM" id="SSF53098">
    <property type="entry name" value="Ribonuclease H-like"/>
    <property type="match status" value="1"/>
</dbReference>
<dbReference type="GO" id="GO:0046983">
    <property type="term" value="F:protein dimerization activity"/>
    <property type="evidence" value="ECO:0007669"/>
    <property type="project" value="InterPro"/>
</dbReference>
<keyword evidence="2" id="KW-0479">Metal-binding</keyword>
<dbReference type="Proteomes" id="UP000054549">
    <property type="component" value="Unassembled WGS sequence"/>
</dbReference>
<evidence type="ECO:0000259" key="6">
    <source>
        <dbReference type="Pfam" id="PF05699"/>
    </source>
</evidence>
<evidence type="ECO:0000256" key="5">
    <source>
        <dbReference type="ARBA" id="ARBA00023242"/>
    </source>
</evidence>
<sequence length="139" mass="16037">NIFDNLPSLAKPKLSHLRDELAIYLSTDVEDITNPIAWWLERRSLYPRLSRMALDYLTIPATSVDVERLFSRGRILLSHLRNRMSAQTTRALLCLGDWSLLDLIKNEDVRKVVELEDVHGHEEEDDIELPDGWDSISLA</sequence>
<accession>A0A0C2X402</accession>
<dbReference type="Pfam" id="PF05699">
    <property type="entry name" value="Dimer_Tnp_hAT"/>
    <property type="match status" value="1"/>
</dbReference>
<keyword evidence="3" id="KW-0863">Zinc-finger</keyword>
<dbReference type="InterPro" id="IPR012337">
    <property type="entry name" value="RNaseH-like_sf"/>
</dbReference>
<protein>
    <recommendedName>
        <fullName evidence="6">HAT C-terminal dimerisation domain-containing protein</fullName>
    </recommendedName>
</protein>
<dbReference type="PANTHER" id="PTHR46481:SF10">
    <property type="entry name" value="ZINC FINGER BED DOMAIN-CONTAINING PROTEIN 39"/>
    <property type="match status" value="1"/>
</dbReference>
<keyword evidence="8" id="KW-1185">Reference proteome</keyword>
<dbReference type="OrthoDB" id="1715602at2759"/>
<dbReference type="InterPro" id="IPR052035">
    <property type="entry name" value="ZnF_BED_domain_contain"/>
</dbReference>
<proteinExistence type="predicted"/>
<dbReference type="GO" id="GO:0005634">
    <property type="term" value="C:nucleus"/>
    <property type="evidence" value="ECO:0007669"/>
    <property type="project" value="UniProtKB-SubCell"/>
</dbReference>